<dbReference type="GO" id="GO:0005615">
    <property type="term" value="C:extracellular space"/>
    <property type="evidence" value="ECO:0007669"/>
    <property type="project" value="TreeGrafter"/>
</dbReference>
<dbReference type="InterPro" id="IPR014716">
    <property type="entry name" value="Fibrinogen_a/b/g_C_1"/>
</dbReference>
<evidence type="ECO:0000313" key="3">
    <source>
        <dbReference type="EMBL" id="PIO37058.1"/>
    </source>
</evidence>
<dbReference type="PROSITE" id="PS00514">
    <property type="entry name" value="FIBRINOGEN_C_1"/>
    <property type="match status" value="1"/>
</dbReference>
<dbReference type="GO" id="GO:0097367">
    <property type="term" value="F:carbohydrate derivative binding"/>
    <property type="evidence" value="ECO:0007669"/>
    <property type="project" value="TreeGrafter"/>
</dbReference>
<organism evidence="3">
    <name type="scientific">Aquarana catesbeiana</name>
    <name type="common">American bullfrog</name>
    <name type="synonym">Rana catesbeiana</name>
    <dbReference type="NCBI Taxonomy" id="8400"/>
    <lineage>
        <taxon>Eukaryota</taxon>
        <taxon>Metazoa</taxon>
        <taxon>Chordata</taxon>
        <taxon>Craniata</taxon>
        <taxon>Vertebrata</taxon>
        <taxon>Euteleostomi</taxon>
        <taxon>Amphibia</taxon>
        <taxon>Batrachia</taxon>
        <taxon>Anura</taxon>
        <taxon>Neobatrachia</taxon>
        <taxon>Ranoidea</taxon>
        <taxon>Ranidae</taxon>
        <taxon>Aquarana</taxon>
    </lineage>
</organism>
<dbReference type="CDD" id="cd00087">
    <property type="entry name" value="FReD"/>
    <property type="match status" value="1"/>
</dbReference>
<dbReference type="AlphaFoldDB" id="A0A2G9SA54"/>
<dbReference type="SMART" id="SM00186">
    <property type="entry name" value="FBG"/>
    <property type="match status" value="1"/>
</dbReference>
<dbReference type="OrthoDB" id="7735550at2759"/>
<dbReference type="InterPro" id="IPR036056">
    <property type="entry name" value="Fibrinogen-like_C"/>
</dbReference>
<dbReference type="InterPro" id="IPR050373">
    <property type="entry name" value="Fibrinogen_C-term_domain"/>
</dbReference>
<reference evidence="3" key="1">
    <citation type="submission" date="2017-08" db="EMBL/GenBank/DDBJ databases">
        <title>Assembly of the North American Bullfrog Genome.</title>
        <authorList>
            <person name="Warren R.L."/>
            <person name="Vandervalk B.P."/>
            <person name="Kucuk E."/>
            <person name="Birol I."/>
            <person name="Helbing C."/>
            <person name="Pandoh P."/>
            <person name="Behsaz B."/>
            <person name="Mohamadi H."/>
            <person name="Chu J."/>
            <person name="Jackman S."/>
            <person name="Hammond S.A."/>
            <person name="Veldhoen N."/>
            <person name="Kirk H."/>
            <person name="Zhao Y."/>
            <person name="Coope R."/>
            <person name="Pleasance S."/>
            <person name="Moore R."/>
            <person name="Holt R."/>
        </authorList>
    </citation>
    <scope>NUCLEOTIDE SEQUENCE</scope>
    <source>
        <strain evidence="3">Bruno</strain>
        <tissue evidence="3">Liver</tissue>
    </source>
</reference>
<dbReference type="SUPFAM" id="SSF56496">
    <property type="entry name" value="Fibrinogen C-terminal domain-like"/>
    <property type="match status" value="1"/>
</dbReference>
<dbReference type="InterPro" id="IPR002181">
    <property type="entry name" value="Fibrinogen_a/b/g_C_dom"/>
</dbReference>
<sequence>MSGASIPASLDPGTGAKNCKELQEKGAVISDWYTIYPEGEKPMKVLCDMHTDGGGWIVIQRRWDGSVDFTRNWSAYKIGFGSRHEFWLGNEKIHKLTTHGKWELRVDLHGFDEVKHFAKYSSFKILGECEKFKLWLGSFIGGTAGDSLSQHHNMKFSTFDEDNDESTATHCAKLFKGGWWFKSCHSAFMNGQYLKGEHKESFVGINWETGRGEFYSYAHVEMKIRPIL</sequence>
<dbReference type="GO" id="GO:0003823">
    <property type="term" value="F:antigen binding"/>
    <property type="evidence" value="ECO:0007669"/>
    <property type="project" value="TreeGrafter"/>
</dbReference>
<dbReference type="PROSITE" id="PS51406">
    <property type="entry name" value="FIBRINOGEN_C_2"/>
    <property type="match status" value="1"/>
</dbReference>
<keyword evidence="1" id="KW-1015">Disulfide bond</keyword>
<dbReference type="PANTHER" id="PTHR19143">
    <property type="entry name" value="FIBRINOGEN/TENASCIN/ANGIOPOEITIN"/>
    <property type="match status" value="1"/>
</dbReference>
<dbReference type="GO" id="GO:0001867">
    <property type="term" value="P:complement activation, lectin pathway"/>
    <property type="evidence" value="ECO:0007669"/>
    <property type="project" value="TreeGrafter"/>
</dbReference>
<dbReference type="GO" id="GO:0005102">
    <property type="term" value="F:signaling receptor binding"/>
    <property type="evidence" value="ECO:0007669"/>
    <property type="project" value="TreeGrafter"/>
</dbReference>
<dbReference type="PANTHER" id="PTHR19143:SF467">
    <property type="entry name" value="FICOLIN-2-LIKE"/>
    <property type="match status" value="1"/>
</dbReference>
<proteinExistence type="predicted"/>
<evidence type="ECO:0000259" key="2">
    <source>
        <dbReference type="PROSITE" id="PS51406"/>
    </source>
</evidence>
<dbReference type="FunFam" id="3.90.215.10:FF:000001">
    <property type="entry name" value="Tenascin isoform 1"/>
    <property type="match status" value="1"/>
</dbReference>
<gene>
    <name evidence="3" type="ORF">AB205_0183850</name>
</gene>
<dbReference type="Gene3D" id="3.90.215.10">
    <property type="entry name" value="Gamma Fibrinogen, chain A, domain 1"/>
    <property type="match status" value="1"/>
</dbReference>
<dbReference type="Pfam" id="PF00147">
    <property type="entry name" value="Fibrinogen_C"/>
    <property type="match status" value="1"/>
</dbReference>
<dbReference type="NCBIfam" id="NF040941">
    <property type="entry name" value="GGGWT_bact"/>
    <property type="match status" value="1"/>
</dbReference>
<evidence type="ECO:0000256" key="1">
    <source>
        <dbReference type="ARBA" id="ARBA00023157"/>
    </source>
</evidence>
<protein>
    <recommendedName>
        <fullName evidence="2">Fibrinogen C-terminal domain-containing protein</fullName>
    </recommendedName>
</protein>
<name>A0A2G9SA54_AQUCT</name>
<accession>A0A2G9SA54</accession>
<feature type="domain" description="Fibrinogen C-terminal" evidence="2">
    <location>
        <begin position="10"/>
        <end position="228"/>
    </location>
</feature>
<dbReference type="InterPro" id="IPR020837">
    <property type="entry name" value="Fibrinogen_CS"/>
</dbReference>
<dbReference type="EMBL" id="KV925617">
    <property type="protein sequence ID" value="PIO37058.1"/>
    <property type="molecule type" value="Genomic_DNA"/>
</dbReference>